<dbReference type="AlphaFoldDB" id="A0A6J4KGI6"/>
<name>A0A6J4KGI6_9ACTN</name>
<gene>
    <name evidence="1" type="ORF">AVDCRST_MAG07-1031</name>
</gene>
<proteinExistence type="predicted"/>
<accession>A0A6J4KGI6</accession>
<sequence length="41" mass="4246">MSARPSYRPVTATVMITPGRAGESRVTTTIAVGGGAWRGEP</sequence>
<organism evidence="1">
    <name type="scientific">uncultured Frankineae bacterium</name>
    <dbReference type="NCBI Taxonomy" id="437475"/>
    <lineage>
        <taxon>Bacteria</taxon>
        <taxon>Bacillati</taxon>
        <taxon>Actinomycetota</taxon>
        <taxon>Actinomycetes</taxon>
        <taxon>Frankiales</taxon>
        <taxon>environmental samples</taxon>
    </lineage>
</organism>
<dbReference type="EMBL" id="CADCUB010000001">
    <property type="protein sequence ID" value="CAA9303214.1"/>
    <property type="molecule type" value="Genomic_DNA"/>
</dbReference>
<protein>
    <submittedName>
        <fullName evidence="1">Uncharacterized protein</fullName>
    </submittedName>
</protein>
<reference evidence="1" key="1">
    <citation type="submission" date="2020-02" db="EMBL/GenBank/DDBJ databases">
        <authorList>
            <person name="Meier V. D."/>
        </authorList>
    </citation>
    <scope>NUCLEOTIDE SEQUENCE</scope>
    <source>
        <strain evidence="1">AVDCRST_MAG07</strain>
    </source>
</reference>
<evidence type="ECO:0000313" key="1">
    <source>
        <dbReference type="EMBL" id="CAA9303214.1"/>
    </source>
</evidence>